<feature type="compositionally biased region" description="Polar residues" evidence="3">
    <location>
        <begin position="257"/>
        <end position="279"/>
    </location>
</feature>
<dbReference type="PROSITE" id="PS50196">
    <property type="entry name" value="RANBD1"/>
    <property type="match status" value="1"/>
</dbReference>
<feature type="compositionally biased region" description="Basic and acidic residues" evidence="3">
    <location>
        <begin position="40"/>
        <end position="54"/>
    </location>
</feature>
<dbReference type="GO" id="GO:0006611">
    <property type="term" value="P:protein export from nucleus"/>
    <property type="evidence" value="ECO:0007669"/>
    <property type="project" value="TreeGrafter"/>
</dbReference>
<protein>
    <recommendedName>
        <fullName evidence="4">RanBD1 domain-containing protein</fullName>
    </recommendedName>
</protein>
<dbReference type="Gene3D" id="2.30.29.30">
    <property type="entry name" value="Pleckstrin-homology domain (PH domain)/Phosphotyrosine-binding domain (PTB)"/>
    <property type="match status" value="1"/>
</dbReference>
<dbReference type="Pfam" id="PF00638">
    <property type="entry name" value="Ran_BP1"/>
    <property type="match status" value="1"/>
</dbReference>
<dbReference type="InterPro" id="IPR011993">
    <property type="entry name" value="PH-like_dom_sf"/>
</dbReference>
<evidence type="ECO:0000313" key="5">
    <source>
        <dbReference type="EMBL" id="CAB3374184.1"/>
    </source>
</evidence>
<dbReference type="PANTHER" id="PTHR23138">
    <property type="entry name" value="RAN BINDING PROTEIN"/>
    <property type="match status" value="1"/>
</dbReference>
<feature type="region of interest" description="Disordered" evidence="3">
    <location>
        <begin position="136"/>
        <end position="231"/>
    </location>
</feature>
<dbReference type="InterPro" id="IPR045255">
    <property type="entry name" value="RanBP1-like"/>
</dbReference>
<keyword evidence="6" id="KW-1185">Reference proteome</keyword>
<reference evidence="5 6" key="1">
    <citation type="submission" date="2020-04" db="EMBL/GenBank/DDBJ databases">
        <authorList>
            <person name="Alioto T."/>
            <person name="Alioto T."/>
            <person name="Gomez Garrido J."/>
        </authorList>
    </citation>
    <scope>NUCLEOTIDE SEQUENCE [LARGE SCALE GENOMIC DNA]</scope>
</reference>
<feature type="region of interest" description="Disordered" evidence="3">
    <location>
        <begin position="244"/>
        <end position="310"/>
    </location>
</feature>
<dbReference type="AlphaFoldDB" id="A0A8S1D1F7"/>
<name>A0A8S1D1F7_9INSE</name>
<feature type="compositionally biased region" description="Basic and acidic residues" evidence="3">
    <location>
        <begin position="177"/>
        <end position="198"/>
    </location>
</feature>
<feature type="domain" description="RanBD1" evidence="4">
    <location>
        <begin position="311"/>
        <end position="400"/>
    </location>
</feature>
<accession>A0A8S1D1F7</accession>
<dbReference type="SMART" id="SM00160">
    <property type="entry name" value="RanBD"/>
    <property type="match status" value="1"/>
</dbReference>
<feature type="compositionally biased region" description="Polar residues" evidence="3">
    <location>
        <begin position="138"/>
        <end position="147"/>
    </location>
</feature>
<feature type="region of interest" description="Disordered" evidence="3">
    <location>
        <begin position="451"/>
        <end position="487"/>
    </location>
</feature>
<comment type="caution">
    <text evidence="5">The sequence shown here is derived from an EMBL/GenBank/DDBJ whole genome shotgun (WGS) entry which is preliminary data.</text>
</comment>
<feature type="compositionally biased region" description="Low complexity" evidence="3">
    <location>
        <begin position="212"/>
        <end position="224"/>
    </location>
</feature>
<gene>
    <name evidence="5" type="ORF">CLODIP_2_CD10489</name>
</gene>
<sequence length="510" mass="54776">MADHESDKSNSLDGTSCAEGENASSDAEESTKIVISHASSSDKEDDHKDEESDSRGMYTAATRGFPPSRLAPRVFGSSQAFGGNPFAAKPSLNRPSMEEGSSSWPGLTPSKLGGSFGSAIPAPVASKFVLKPSAFGSAASNAESSSPVVAAVTPKSSNPLIPSRLGNPFANKASQELSKEEQEEPKKEEPIEEAEKAKSPSSVKFVPLGTPSSSSANSSEGSANVISTPNSFVFGQNLRDRVVAGEECSQEAPAHENGTSSNEATESIATTNGTSTSEMLFSAVIKKDTQSDSNSESEGTPAKSLSEAAREYEESRAVKRKFDEVEVKTGEEEETNVLQISCKLHIFDNVKSSWAERGRGQLRLNDKVEQQQLQSRVIMRTHGSLRVVLNTKVWPEMVVDRANVKSVRFTAMDEDQIKVFLVTGAPKDADNLYLALERRVTSQRIKAASAPSIDNDVPSPDAANSDIEKSRACMDATSLPDEQPSLKKDDISGCWTWRRRSSVSLSEITK</sequence>
<evidence type="ECO:0000256" key="3">
    <source>
        <dbReference type="SAM" id="MobiDB-lite"/>
    </source>
</evidence>
<feature type="region of interest" description="Disordered" evidence="3">
    <location>
        <begin position="1"/>
        <end position="109"/>
    </location>
</feature>
<dbReference type="PANTHER" id="PTHR23138:SF142">
    <property type="entry name" value="RAN-BINDING PROTEIN 3B-RELATED"/>
    <property type="match status" value="1"/>
</dbReference>
<dbReference type="Proteomes" id="UP000494165">
    <property type="component" value="Unassembled WGS sequence"/>
</dbReference>
<dbReference type="InterPro" id="IPR000156">
    <property type="entry name" value="Ran_bind_dom"/>
</dbReference>
<evidence type="ECO:0000256" key="1">
    <source>
        <dbReference type="ARBA" id="ARBA00004123"/>
    </source>
</evidence>
<dbReference type="OrthoDB" id="10250354at2759"/>
<dbReference type="EMBL" id="CADEPI010000094">
    <property type="protein sequence ID" value="CAB3374184.1"/>
    <property type="molecule type" value="Genomic_DNA"/>
</dbReference>
<comment type="subcellular location">
    <subcellularLocation>
        <location evidence="1">Nucleus</location>
    </subcellularLocation>
</comment>
<dbReference type="GO" id="GO:0005634">
    <property type="term" value="C:nucleus"/>
    <property type="evidence" value="ECO:0007669"/>
    <property type="project" value="UniProtKB-SubCell"/>
</dbReference>
<keyword evidence="2" id="KW-0539">Nucleus</keyword>
<organism evidence="5 6">
    <name type="scientific">Cloeon dipterum</name>
    <dbReference type="NCBI Taxonomy" id="197152"/>
    <lineage>
        <taxon>Eukaryota</taxon>
        <taxon>Metazoa</taxon>
        <taxon>Ecdysozoa</taxon>
        <taxon>Arthropoda</taxon>
        <taxon>Hexapoda</taxon>
        <taxon>Insecta</taxon>
        <taxon>Pterygota</taxon>
        <taxon>Palaeoptera</taxon>
        <taxon>Ephemeroptera</taxon>
        <taxon>Pisciforma</taxon>
        <taxon>Baetidae</taxon>
        <taxon>Cloeon</taxon>
    </lineage>
</organism>
<evidence type="ECO:0000256" key="2">
    <source>
        <dbReference type="ARBA" id="ARBA00023242"/>
    </source>
</evidence>
<proteinExistence type="predicted"/>
<dbReference type="CDD" id="cd13180">
    <property type="entry name" value="RanBD_RanBP3"/>
    <property type="match status" value="1"/>
</dbReference>
<dbReference type="SUPFAM" id="SSF50729">
    <property type="entry name" value="PH domain-like"/>
    <property type="match status" value="1"/>
</dbReference>
<evidence type="ECO:0000259" key="4">
    <source>
        <dbReference type="PROSITE" id="PS50196"/>
    </source>
</evidence>
<feature type="compositionally biased region" description="Basic and acidic residues" evidence="3">
    <location>
        <begin position="1"/>
        <end position="10"/>
    </location>
</feature>
<evidence type="ECO:0000313" key="6">
    <source>
        <dbReference type="Proteomes" id="UP000494165"/>
    </source>
</evidence>